<dbReference type="InterPro" id="IPR047655">
    <property type="entry name" value="Transpos_IS630-like"/>
</dbReference>
<dbReference type="InterPro" id="IPR025959">
    <property type="entry name" value="Winged_HTH_dom"/>
</dbReference>
<feature type="domain" description="Winged helix-turn helix" evidence="2">
    <location>
        <begin position="96"/>
        <end position="154"/>
    </location>
</feature>
<gene>
    <name evidence="3" type="ORF">SAMN04488563_1464</name>
</gene>
<dbReference type="EMBL" id="LT629791">
    <property type="protein sequence ID" value="SDU39544.1"/>
    <property type="molecule type" value="Genomic_DNA"/>
</dbReference>
<name>A0A1H2I674_9ACTN</name>
<proteinExistence type="predicted"/>
<dbReference type="InterPro" id="IPR009057">
    <property type="entry name" value="Homeodomain-like_sf"/>
</dbReference>
<sequence length="297" mass="32677">MRDDDGRKLDHKMLESLRITAVQHVREGAHPEDVAKTLGLHRKTVYGWLARYRKGGTEALRAKPLPGRPPKLSEQQLRRLYSLIVDGDPRRQQFEVALWTKQVVRALIRREFDVALSIASVGRMFSKLGLTPRPPLSRAGDHDPEALARWKREELPDVRVAAQVVGGTLYFCDDIALCPHGGGDGPDVHMIWAATTKGGFWFALYEGAMTPAAFIDFCRRLQHDSRRPAYVVVHGGAAQRATETERFVASAEGQLRLFFLPGRAGVSGSGPSATPPAPSGRPAPAGSRTIPGQRRPA</sequence>
<evidence type="ECO:0000313" key="3">
    <source>
        <dbReference type="EMBL" id="SDU39544.1"/>
    </source>
</evidence>
<dbReference type="NCBIfam" id="NF033545">
    <property type="entry name" value="transpos_IS630"/>
    <property type="match status" value="1"/>
</dbReference>
<evidence type="ECO:0000313" key="4">
    <source>
        <dbReference type="Proteomes" id="UP000182977"/>
    </source>
</evidence>
<dbReference type="SUPFAM" id="SSF46689">
    <property type="entry name" value="Homeodomain-like"/>
    <property type="match status" value="1"/>
</dbReference>
<dbReference type="Proteomes" id="UP000182977">
    <property type="component" value="Chromosome I"/>
</dbReference>
<reference evidence="4" key="1">
    <citation type="submission" date="2016-10" db="EMBL/GenBank/DDBJ databases">
        <authorList>
            <person name="Varghese N."/>
            <person name="Submissions S."/>
        </authorList>
    </citation>
    <scope>NUCLEOTIDE SEQUENCE [LARGE SCALE GENOMIC DNA]</scope>
    <source>
        <strain evidence="4">DSM 45079</strain>
    </source>
</reference>
<dbReference type="Pfam" id="PF13551">
    <property type="entry name" value="HTH_29"/>
    <property type="match status" value="1"/>
</dbReference>
<evidence type="ECO:0000256" key="1">
    <source>
        <dbReference type="SAM" id="MobiDB-lite"/>
    </source>
</evidence>
<feature type="region of interest" description="Disordered" evidence="1">
    <location>
        <begin position="266"/>
        <end position="297"/>
    </location>
</feature>
<evidence type="ECO:0000259" key="2">
    <source>
        <dbReference type="Pfam" id="PF13592"/>
    </source>
</evidence>
<organism evidence="3 4">
    <name type="scientific">Jiangella alkaliphila</name>
    <dbReference type="NCBI Taxonomy" id="419479"/>
    <lineage>
        <taxon>Bacteria</taxon>
        <taxon>Bacillati</taxon>
        <taxon>Actinomycetota</taxon>
        <taxon>Actinomycetes</taxon>
        <taxon>Jiangellales</taxon>
        <taxon>Jiangellaceae</taxon>
        <taxon>Jiangella</taxon>
    </lineage>
</organism>
<dbReference type="AlphaFoldDB" id="A0A1H2I674"/>
<keyword evidence="4" id="KW-1185">Reference proteome</keyword>
<accession>A0A1H2I674</accession>
<protein>
    <submittedName>
        <fullName evidence="3">Transposase</fullName>
    </submittedName>
</protein>
<dbReference type="Pfam" id="PF13592">
    <property type="entry name" value="HTH_33"/>
    <property type="match status" value="1"/>
</dbReference>